<evidence type="ECO:0000256" key="1">
    <source>
        <dbReference type="ARBA" id="ARBA00022723"/>
    </source>
</evidence>
<evidence type="ECO:0008006" key="8">
    <source>
        <dbReference type="Google" id="ProtNLM"/>
    </source>
</evidence>
<name>A0A8H7Q0V0_9FUNG</name>
<gene>
    <name evidence="6" type="ORF">INT44_009028</name>
</gene>
<proteinExistence type="inferred from homology"/>
<dbReference type="PANTHER" id="PTHR42909:SF1">
    <property type="entry name" value="CARBOHYDRATE KINASE PFKB DOMAIN-CONTAINING PROTEIN"/>
    <property type="match status" value="1"/>
</dbReference>
<comment type="caution">
    <text evidence="6">The sequence shown here is derived from an EMBL/GenBank/DDBJ whole genome shotgun (WGS) entry which is preliminary data.</text>
</comment>
<keyword evidence="4" id="KW-0456">Lyase</keyword>
<dbReference type="OrthoDB" id="198885at2759"/>
<evidence type="ECO:0000256" key="2">
    <source>
        <dbReference type="ARBA" id="ARBA00022801"/>
    </source>
</evidence>
<keyword evidence="7" id="KW-1185">Reference proteome</keyword>
<dbReference type="PANTHER" id="PTHR42909">
    <property type="entry name" value="ZGC:136858"/>
    <property type="match status" value="1"/>
</dbReference>
<dbReference type="GO" id="GO:0046872">
    <property type="term" value="F:metal ion binding"/>
    <property type="evidence" value="ECO:0007669"/>
    <property type="project" value="UniProtKB-KW"/>
</dbReference>
<keyword evidence="3" id="KW-0464">Manganese</keyword>
<evidence type="ECO:0000256" key="3">
    <source>
        <dbReference type="ARBA" id="ARBA00023211"/>
    </source>
</evidence>
<dbReference type="AlphaFoldDB" id="A0A8H7Q0V0"/>
<dbReference type="InterPro" id="IPR007342">
    <property type="entry name" value="PsuG"/>
</dbReference>
<keyword evidence="1" id="KW-0479">Metal-binding</keyword>
<dbReference type="GO" id="GO:0016798">
    <property type="term" value="F:hydrolase activity, acting on glycosyl bonds"/>
    <property type="evidence" value="ECO:0007669"/>
    <property type="project" value="UniProtKB-KW"/>
</dbReference>
<dbReference type="InterPro" id="IPR022830">
    <property type="entry name" value="Indigdn_synthA-like"/>
</dbReference>
<evidence type="ECO:0000256" key="5">
    <source>
        <dbReference type="ARBA" id="ARBA00023295"/>
    </source>
</evidence>
<dbReference type="Pfam" id="PF04227">
    <property type="entry name" value="Indigoidine_A"/>
    <property type="match status" value="1"/>
</dbReference>
<evidence type="ECO:0000313" key="7">
    <source>
        <dbReference type="Proteomes" id="UP000612746"/>
    </source>
</evidence>
<dbReference type="SUPFAM" id="SSF110581">
    <property type="entry name" value="Indigoidine synthase A-like"/>
    <property type="match status" value="1"/>
</dbReference>
<accession>A0A8H7Q0V0</accession>
<dbReference type="EMBL" id="JAEPRA010000006">
    <property type="protein sequence ID" value="KAG2184017.1"/>
    <property type="molecule type" value="Genomic_DNA"/>
</dbReference>
<protein>
    <recommendedName>
        <fullName evidence="8">Pseudouridine-5'-phosphate glycosidase</fullName>
    </recommendedName>
</protein>
<dbReference type="Gene3D" id="3.40.1790.10">
    <property type="entry name" value="Indigoidine synthase domain"/>
    <property type="match status" value="1"/>
</dbReference>
<reference evidence="6" key="1">
    <citation type="submission" date="2020-12" db="EMBL/GenBank/DDBJ databases">
        <title>Metabolic potential, ecology and presence of endohyphal bacteria is reflected in genomic diversity of Mucoromycotina.</title>
        <authorList>
            <person name="Muszewska A."/>
            <person name="Okrasinska A."/>
            <person name="Steczkiewicz K."/>
            <person name="Drgas O."/>
            <person name="Orlowska M."/>
            <person name="Perlinska-Lenart U."/>
            <person name="Aleksandrzak-Piekarczyk T."/>
            <person name="Szatraj K."/>
            <person name="Zielenkiewicz U."/>
            <person name="Pilsyk S."/>
            <person name="Malc E."/>
            <person name="Mieczkowski P."/>
            <person name="Kruszewska J.S."/>
            <person name="Biernat P."/>
            <person name="Pawlowska J."/>
        </authorList>
    </citation>
    <scope>NUCLEOTIDE SEQUENCE</scope>
    <source>
        <strain evidence="6">WA0000051536</strain>
    </source>
</reference>
<sequence>MHVSRLAVPVTTAAKARLFSSVASSKFKVSQSVKAALKSGQPVVALESTIISHGMPYPQNVETAMAVEDIIVKNGAVPATIAILQGKVHIGLEKDELEQLGNFGKKARKTSRRDLPFVLANSLTGATTVAGTMVLAHAAGISVFVTGGIGGAHRGAEKTMDISADLMELGKTPVAVVCAGAKSILDIPKTLEVLETQGVPVTTIGESAAFPAFYTPDSGVMSPCQVPDALGAAKMIHANQEMQLQNGMVFAVPIPTEHAADSRNIAQAIGSALKEASNNGIHGKEATPFLLKRITEITKGDSLKANIALVKNNAAIGAQIAVELAKLKKTSEA</sequence>
<organism evidence="6 7">
    <name type="scientific">Umbelopsis vinacea</name>
    <dbReference type="NCBI Taxonomy" id="44442"/>
    <lineage>
        <taxon>Eukaryota</taxon>
        <taxon>Fungi</taxon>
        <taxon>Fungi incertae sedis</taxon>
        <taxon>Mucoromycota</taxon>
        <taxon>Mucoromycotina</taxon>
        <taxon>Umbelopsidomycetes</taxon>
        <taxon>Umbelopsidales</taxon>
        <taxon>Umbelopsidaceae</taxon>
        <taxon>Umbelopsis</taxon>
    </lineage>
</organism>
<evidence type="ECO:0000313" key="6">
    <source>
        <dbReference type="EMBL" id="KAG2184017.1"/>
    </source>
</evidence>
<keyword evidence="2" id="KW-0378">Hydrolase</keyword>
<dbReference type="Proteomes" id="UP000612746">
    <property type="component" value="Unassembled WGS sequence"/>
</dbReference>
<dbReference type="GO" id="GO:0005737">
    <property type="term" value="C:cytoplasm"/>
    <property type="evidence" value="ECO:0007669"/>
    <property type="project" value="TreeGrafter"/>
</dbReference>
<evidence type="ECO:0000256" key="4">
    <source>
        <dbReference type="ARBA" id="ARBA00023239"/>
    </source>
</evidence>
<dbReference type="GO" id="GO:0004730">
    <property type="term" value="F:pseudouridylate synthase activity"/>
    <property type="evidence" value="ECO:0007669"/>
    <property type="project" value="InterPro"/>
</dbReference>
<dbReference type="HAMAP" id="MF_01876">
    <property type="entry name" value="PsiMP_glycosidase"/>
    <property type="match status" value="1"/>
</dbReference>
<keyword evidence="5" id="KW-0326">Glycosidase</keyword>